<evidence type="ECO:0000256" key="2">
    <source>
        <dbReference type="ARBA" id="ARBA00022723"/>
    </source>
</evidence>
<protein>
    <submittedName>
        <fullName evidence="7">Matrixin family metalloprotease</fullName>
    </submittedName>
</protein>
<evidence type="ECO:0000256" key="3">
    <source>
        <dbReference type="ARBA" id="ARBA00022801"/>
    </source>
</evidence>
<evidence type="ECO:0000313" key="8">
    <source>
        <dbReference type="EMBL" id="NEN53380.1"/>
    </source>
</evidence>
<keyword evidence="7" id="KW-0482">Metalloprotease</keyword>
<keyword evidence="3" id="KW-0378">Hydrolase</keyword>
<dbReference type="InterPro" id="IPR001818">
    <property type="entry name" value="Pept_M10_metallopeptidase"/>
</dbReference>
<evidence type="ECO:0000256" key="5">
    <source>
        <dbReference type="SAM" id="MobiDB-lite"/>
    </source>
</evidence>
<comment type="caution">
    <text evidence="7">The sequence shown here is derived from an EMBL/GenBank/DDBJ whole genome shotgun (WGS) entry which is preliminary data.</text>
</comment>
<dbReference type="EMBL" id="JAAGWH010000066">
    <property type="protein sequence ID" value="NEK96480.1"/>
    <property type="molecule type" value="Genomic_DNA"/>
</dbReference>
<keyword evidence="9" id="KW-1185">Reference proteome</keyword>
<evidence type="ECO:0000313" key="7">
    <source>
        <dbReference type="EMBL" id="NEK96480.1"/>
    </source>
</evidence>
<accession>A0A6P0EZX4</accession>
<dbReference type="SUPFAM" id="SSF55486">
    <property type="entry name" value="Metalloproteases ('zincins'), catalytic domain"/>
    <property type="match status" value="1"/>
</dbReference>
<dbReference type="EMBL" id="JAAGWB010000069">
    <property type="protein sequence ID" value="NEN53380.1"/>
    <property type="molecule type" value="Genomic_DNA"/>
</dbReference>
<proteinExistence type="predicted"/>
<dbReference type="GO" id="GO:0006508">
    <property type="term" value="P:proteolysis"/>
    <property type="evidence" value="ECO:0007669"/>
    <property type="project" value="UniProtKB-KW"/>
</dbReference>
<dbReference type="GO" id="GO:0004222">
    <property type="term" value="F:metalloendopeptidase activity"/>
    <property type="evidence" value="ECO:0007669"/>
    <property type="project" value="InterPro"/>
</dbReference>
<sequence length="301" mass="31997">MLGVSVSAAPTALAAPPDNPKINAPLTDLKNYPKRTSITPPKPAPSSFSSATQVGADLTVTSSVKLADGMMSTTTYDPGPGISADQLATSLRAAGTSNVAVVPASAALSVQKFSTGGMSIAASGPPARTACSYGTARTFCPSSDPNRAPQIFWSNDGYSDPQVYFNDHTGNLWPTDAAVYTWNQSVGIDSFYKYNACGPAGTHCVNVFSGVYNTDWSGATNHNWDPSTGRIIGASTQLNERWARQPDGYRKTVCHELGHVLGMDHNVQDYSCMWANSTEVAHRVPDSDDFNMLATLYSIVR</sequence>
<dbReference type="Pfam" id="PF00413">
    <property type="entry name" value="Peptidase_M10"/>
    <property type="match status" value="1"/>
</dbReference>
<keyword evidence="4" id="KW-0862">Zinc</keyword>
<name>A0A6P0EZX4_9ACTN</name>
<evidence type="ECO:0000259" key="6">
    <source>
        <dbReference type="Pfam" id="PF00413"/>
    </source>
</evidence>
<feature type="region of interest" description="Disordered" evidence="5">
    <location>
        <begin position="1"/>
        <end position="51"/>
    </location>
</feature>
<dbReference type="RefSeq" id="WP_163613177.1">
    <property type="nucleotide sequence ID" value="NZ_JAAGWB010000069.1"/>
</dbReference>
<dbReference type="InterPro" id="IPR024079">
    <property type="entry name" value="MetalloPept_cat_dom_sf"/>
</dbReference>
<reference evidence="8 10" key="2">
    <citation type="submission" date="2020-02" db="EMBL/GenBank/DDBJ databases">
        <title>The WGS of Modestobacter muralis DSM 100205.</title>
        <authorList>
            <person name="Jiang Z."/>
        </authorList>
    </citation>
    <scope>NUCLEOTIDE SEQUENCE [LARGE SCALE GENOMIC DNA]</scope>
    <source>
        <strain evidence="8 10">DSM 100205</strain>
    </source>
</reference>
<evidence type="ECO:0000313" key="10">
    <source>
        <dbReference type="Proteomes" id="UP000471152"/>
    </source>
</evidence>
<dbReference type="GO" id="GO:0031012">
    <property type="term" value="C:extracellular matrix"/>
    <property type="evidence" value="ECO:0007669"/>
    <property type="project" value="InterPro"/>
</dbReference>
<keyword evidence="2" id="KW-0479">Metal-binding</keyword>
<keyword evidence="1 7" id="KW-0645">Protease</keyword>
<evidence type="ECO:0000256" key="1">
    <source>
        <dbReference type="ARBA" id="ARBA00022670"/>
    </source>
</evidence>
<evidence type="ECO:0000256" key="4">
    <source>
        <dbReference type="ARBA" id="ARBA00022833"/>
    </source>
</evidence>
<dbReference type="GO" id="GO:0008270">
    <property type="term" value="F:zinc ion binding"/>
    <property type="evidence" value="ECO:0007669"/>
    <property type="project" value="InterPro"/>
</dbReference>
<dbReference type="Proteomes" id="UP000468828">
    <property type="component" value="Unassembled WGS sequence"/>
</dbReference>
<dbReference type="Gene3D" id="3.40.390.10">
    <property type="entry name" value="Collagenase (Catalytic Domain)"/>
    <property type="match status" value="1"/>
</dbReference>
<dbReference type="AlphaFoldDB" id="A0A6P0EZX4"/>
<feature type="domain" description="Peptidase M10 metallopeptidase" evidence="6">
    <location>
        <begin position="238"/>
        <end position="297"/>
    </location>
</feature>
<gene>
    <name evidence="8" type="ORF">G3R41_20960</name>
    <name evidence="7" type="ORF">GCU67_20245</name>
</gene>
<organism evidence="7 9">
    <name type="scientific">Modestobacter muralis</name>
    <dbReference type="NCBI Taxonomy" id="1608614"/>
    <lineage>
        <taxon>Bacteria</taxon>
        <taxon>Bacillati</taxon>
        <taxon>Actinomycetota</taxon>
        <taxon>Actinomycetes</taxon>
        <taxon>Geodermatophilales</taxon>
        <taxon>Geodermatophilaceae</taxon>
        <taxon>Modestobacter</taxon>
    </lineage>
</organism>
<dbReference type="Proteomes" id="UP000471152">
    <property type="component" value="Unassembled WGS sequence"/>
</dbReference>
<evidence type="ECO:0000313" key="9">
    <source>
        <dbReference type="Proteomes" id="UP000468828"/>
    </source>
</evidence>
<reference evidence="7 9" key="1">
    <citation type="submission" date="2020-01" db="EMBL/GenBank/DDBJ databases">
        <title>the WGS Modestobacter muralis CPCC 204518.</title>
        <authorList>
            <person name="Jiang Z."/>
        </authorList>
    </citation>
    <scope>NUCLEOTIDE SEQUENCE [LARGE SCALE GENOMIC DNA]</scope>
    <source>
        <strain evidence="7 9">DSM 100205</strain>
    </source>
</reference>